<dbReference type="PANTHER" id="PTHR44825:SF1">
    <property type="entry name" value="DNAJ HOMOLOG SUBFAMILY C MEMBER 4"/>
    <property type="match status" value="1"/>
</dbReference>
<dbReference type="Proteomes" id="UP001642483">
    <property type="component" value="Unassembled WGS sequence"/>
</dbReference>
<dbReference type="PROSITE" id="PS50076">
    <property type="entry name" value="DNAJ_2"/>
    <property type="match status" value="1"/>
</dbReference>
<dbReference type="InterPro" id="IPR052763">
    <property type="entry name" value="DnaJ_C4"/>
</dbReference>
<dbReference type="SUPFAM" id="SSF46565">
    <property type="entry name" value="Chaperone J-domain"/>
    <property type="match status" value="1"/>
</dbReference>
<evidence type="ECO:0000313" key="2">
    <source>
        <dbReference type="EMBL" id="CAK8694039.1"/>
    </source>
</evidence>
<reference evidence="2 3" key="1">
    <citation type="submission" date="2024-02" db="EMBL/GenBank/DDBJ databases">
        <authorList>
            <person name="Daric V."/>
            <person name="Darras S."/>
        </authorList>
    </citation>
    <scope>NUCLEOTIDE SEQUENCE [LARGE SCALE GENOMIC DNA]</scope>
</reference>
<dbReference type="PANTHER" id="PTHR44825">
    <property type="match status" value="1"/>
</dbReference>
<feature type="domain" description="J" evidence="1">
    <location>
        <begin position="46"/>
        <end position="111"/>
    </location>
</feature>
<comment type="caution">
    <text evidence="2">The sequence shown here is derived from an EMBL/GenBank/DDBJ whole genome shotgun (WGS) entry which is preliminary data.</text>
</comment>
<sequence>MLGVATCCKAITHRYFVLNLNNLQLGFCGKKYCPFFSLRYESSRRSYNEVLGVPRNATREEIKKAYLQKVKEYHPDKHPDCPEKHEKMKQTNEAYNALYSSCSRRAGDDTNADFYERARHRPPHQRRYNYNSRHSNAYKSALSDLFVILCSKFFWFHKVYNFLSPRKPWEVQLFIVTLIAISIFLTDCCVI</sequence>
<dbReference type="PRINTS" id="PR00625">
    <property type="entry name" value="JDOMAIN"/>
</dbReference>
<proteinExistence type="predicted"/>
<dbReference type="SMART" id="SM00271">
    <property type="entry name" value="DnaJ"/>
    <property type="match status" value="1"/>
</dbReference>
<dbReference type="Gene3D" id="1.10.287.110">
    <property type="entry name" value="DnaJ domain"/>
    <property type="match status" value="1"/>
</dbReference>
<evidence type="ECO:0000259" key="1">
    <source>
        <dbReference type="PROSITE" id="PS50076"/>
    </source>
</evidence>
<evidence type="ECO:0000313" key="3">
    <source>
        <dbReference type="Proteomes" id="UP001642483"/>
    </source>
</evidence>
<accession>A0ABP0GT74</accession>
<keyword evidence="3" id="KW-1185">Reference proteome</keyword>
<dbReference type="CDD" id="cd06257">
    <property type="entry name" value="DnaJ"/>
    <property type="match status" value="1"/>
</dbReference>
<dbReference type="Pfam" id="PF00226">
    <property type="entry name" value="DnaJ"/>
    <property type="match status" value="1"/>
</dbReference>
<dbReference type="InterPro" id="IPR036869">
    <property type="entry name" value="J_dom_sf"/>
</dbReference>
<name>A0ABP0GT74_CLALP</name>
<gene>
    <name evidence="2" type="ORF">CVLEPA_LOCUS27314</name>
</gene>
<dbReference type="InterPro" id="IPR001623">
    <property type="entry name" value="DnaJ_domain"/>
</dbReference>
<dbReference type="EMBL" id="CAWYQH010000141">
    <property type="protein sequence ID" value="CAK8694039.1"/>
    <property type="molecule type" value="Genomic_DNA"/>
</dbReference>
<organism evidence="2 3">
    <name type="scientific">Clavelina lepadiformis</name>
    <name type="common">Light-bulb sea squirt</name>
    <name type="synonym">Ascidia lepadiformis</name>
    <dbReference type="NCBI Taxonomy" id="159417"/>
    <lineage>
        <taxon>Eukaryota</taxon>
        <taxon>Metazoa</taxon>
        <taxon>Chordata</taxon>
        <taxon>Tunicata</taxon>
        <taxon>Ascidiacea</taxon>
        <taxon>Aplousobranchia</taxon>
        <taxon>Clavelinidae</taxon>
        <taxon>Clavelina</taxon>
    </lineage>
</organism>
<protein>
    <recommendedName>
        <fullName evidence="1">J domain-containing protein</fullName>
    </recommendedName>
</protein>